<evidence type="ECO:0000256" key="11">
    <source>
        <dbReference type="RuleBase" id="RU364053"/>
    </source>
</evidence>
<dbReference type="InterPro" id="IPR027417">
    <property type="entry name" value="P-loop_NTPase"/>
</dbReference>
<evidence type="ECO:0000256" key="4">
    <source>
        <dbReference type="ARBA" id="ARBA00022806"/>
    </source>
</evidence>
<comment type="similarity">
    <text evidence="1 11">Belongs to the helicase family. UvrD subfamily.</text>
</comment>
<comment type="catalytic activity">
    <reaction evidence="9 11">
        <text>ATP + H2O = ADP + phosphate + H(+)</text>
        <dbReference type="Rhea" id="RHEA:13065"/>
        <dbReference type="ChEBI" id="CHEBI:15377"/>
        <dbReference type="ChEBI" id="CHEBI:15378"/>
        <dbReference type="ChEBI" id="CHEBI:30616"/>
        <dbReference type="ChEBI" id="CHEBI:43474"/>
        <dbReference type="ChEBI" id="CHEBI:456216"/>
        <dbReference type="EC" id="5.6.2.4"/>
    </reaction>
</comment>
<dbReference type="NCBIfam" id="TIGR01073">
    <property type="entry name" value="pcrA"/>
    <property type="match status" value="1"/>
</dbReference>
<dbReference type="InterPro" id="IPR013986">
    <property type="entry name" value="DExx_box_DNA_helicase_dom_sf"/>
</dbReference>
<comment type="catalytic activity">
    <reaction evidence="8">
        <text>Couples ATP hydrolysis with the unwinding of duplex DNA by translocating in the 3'-5' direction.</text>
        <dbReference type="EC" id="5.6.2.4"/>
    </reaction>
</comment>
<dbReference type="InterPro" id="IPR014016">
    <property type="entry name" value="UvrD-like_ATP-bd"/>
</dbReference>
<dbReference type="Gene3D" id="1.10.10.160">
    <property type="match status" value="1"/>
</dbReference>
<feature type="binding site" evidence="10">
    <location>
        <begin position="73"/>
        <end position="80"/>
    </location>
    <ligand>
        <name>ATP</name>
        <dbReference type="ChEBI" id="CHEBI:30616"/>
    </ligand>
</feature>
<feature type="coiled-coil region" evidence="12">
    <location>
        <begin position="183"/>
        <end position="210"/>
    </location>
</feature>
<feature type="region of interest" description="Disordered" evidence="13">
    <location>
        <begin position="768"/>
        <end position="790"/>
    </location>
</feature>
<evidence type="ECO:0000256" key="9">
    <source>
        <dbReference type="ARBA" id="ARBA00048988"/>
    </source>
</evidence>
<keyword evidence="7" id="KW-0413">Isomerase</keyword>
<gene>
    <name evidence="16" type="primary">pcrA</name>
    <name evidence="16" type="ORF">MXD59_03755</name>
</gene>
<dbReference type="GO" id="GO:0016787">
    <property type="term" value="F:hydrolase activity"/>
    <property type="evidence" value="ECO:0007669"/>
    <property type="project" value="UniProtKB-KW"/>
</dbReference>
<evidence type="ECO:0000256" key="7">
    <source>
        <dbReference type="ARBA" id="ARBA00023235"/>
    </source>
</evidence>
<evidence type="ECO:0000259" key="15">
    <source>
        <dbReference type="PROSITE" id="PS51217"/>
    </source>
</evidence>
<keyword evidence="5 10" id="KW-0067">ATP-binding</keyword>
<proteinExistence type="inferred from homology"/>
<dbReference type="Gene3D" id="3.40.50.300">
    <property type="entry name" value="P-loop containing nucleotide triphosphate hydrolases"/>
    <property type="match status" value="3"/>
</dbReference>
<dbReference type="SUPFAM" id="SSF52540">
    <property type="entry name" value="P-loop containing nucleoside triphosphate hydrolases"/>
    <property type="match status" value="1"/>
</dbReference>
<dbReference type="Pfam" id="PF13361">
    <property type="entry name" value="UvrD_C"/>
    <property type="match status" value="1"/>
</dbReference>
<dbReference type="PANTHER" id="PTHR11070">
    <property type="entry name" value="UVRD / RECB / PCRA DNA HELICASE FAMILY MEMBER"/>
    <property type="match status" value="1"/>
</dbReference>
<comment type="caution">
    <text evidence="16">The sequence shown here is derived from an EMBL/GenBank/DDBJ whole genome shotgun (WGS) entry which is preliminary data.</text>
</comment>
<accession>A0ABT0JTM0</accession>
<keyword evidence="6 11" id="KW-0238">DNA-binding</keyword>
<keyword evidence="3 10" id="KW-0378">Hydrolase</keyword>
<evidence type="ECO:0000256" key="8">
    <source>
        <dbReference type="ARBA" id="ARBA00034617"/>
    </source>
</evidence>
<dbReference type="Gene3D" id="1.10.486.10">
    <property type="entry name" value="PCRA, domain 4"/>
    <property type="match status" value="1"/>
</dbReference>
<dbReference type="PANTHER" id="PTHR11070:SF2">
    <property type="entry name" value="ATP-DEPENDENT DNA HELICASE SRS2"/>
    <property type="match status" value="1"/>
</dbReference>
<dbReference type="CDD" id="cd18807">
    <property type="entry name" value="SF1_C_UvrD"/>
    <property type="match status" value="1"/>
</dbReference>
<evidence type="ECO:0000256" key="10">
    <source>
        <dbReference type="PROSITE-ProRule" id="PRU00560"/>
    </source>
</evidence>
<dbReference type="InterPro" id="IPR000212">
    <property type="entry name" value="DNA_helicase_UvrD/REP"/>
</dbReference>
<keyword evidence="17" id="KW-1185">Reference proteome</keyword>
<evidence type="ECO:0000313" key="16">
    <source>
        <dbReference type="EMBL" id="MCK9874905.1"/>
    </source>
</evidence>
<dbReference type="EMBL" id="JALKFT010000002">
    <property type="protein sequence ID" value="MCK9874905.1"/>
    <property type="molecule type" value="Genomic_DNA"/>
</dbReference>
<dbReference type="EC" id="5.6.2.4" evidence="11"/>
<reference evidence="16 17" key="1">
    <citation type="submission" date="2022-04" db="EMBL/GenBank/DDBJ databases">
        <title>Genome diversity in the genus Frankia.</title>
        <authorList>
            <person name="Carlos-Shanley C."/>
            <person name="Hahn D."/>
        </authorList>
    </citation>
    <scope>NUCLEOTIDE SEQUENCE [LARGE SCALE GENOMIC DNA]</scope>
    <source>
        <strain evidence="16 17">Ag45/Mut15</strain>
    </source>
</reference>
<keyword evidence="2 10" id="KW-0547">Nucleotide-binding</keyword>
<dbReference type="PROSITE" id="PS51217">
    <property type="entry name" value="UVRD_HELICASE_CTER"/>
    <property type="match status" value="1"/>
</dbReference>
<dbReference type="PROSITE" id="PS51198">
    <property type="entry name" value="UVRD_HELICASE_ATP_BIND"/>
    <property type="match status" value="1"/>
</dbReference>
<name>A0ABT0JTM0_9ACTN</name>
<dbReference type="Proteomes" id="UP001201873">
    <property type="component" value="Unassembled WGS sequence"/>
</dbReference>
<feature type="domain" description="UvrD-like helicase ATP-binding" evidence="14">
    <location>
        <begin position="52"/>
        <end position="373"/>
    </location>
</feature>
<evidence type="ECO:0000256" key="12">
    <source>
        <dbReference type="SAM" id="Coils"/>
    </source>
</evidence>
<evidence type="ECO:0000256" key="1">
    <source>
        <dbReference type="ARBA" id="ARBA00009922"/>
    </source>
</evidence>
<dbReference type="InterPro" id="IPR014017">
    <property type="entry name" value="DNA_helicase_UvrD-like_C"/>
</dbReference>
<evidence type="ECO:0000256" key="3">
    <source>
        <dbReference type="ARBA" id="ARBA00022801"/>
    </source>
</evidence>
<dbReference type="RefSeq" id="WP_248823420.1">
    <property type="nucleotide sequence ID" value="NZ_JALKFT010000002.1"/>
</dbReference>
<evidence type="ECO:0000259" key="14">
    <source>
        <dbReference type="PROSITE" id="PS51198"/>
    </source>
</evidence>
<dbReference type="CDD" id="cd17932">
    <property type="entry name" value="DEXQc_UvrD"/>
    <property type="match status" value="1"/>
</dbReference>
<organism evidence="16 17">
    <name type="scientific">Frankia umida</name>
    <dbReference type="NCBI Taxonomy" id="573489"/>
    <lineage>
        <taxon>Bacteria</taxon>
        <taxon>Bacillati</taxon>
        <taxon>Actinomycetota</taxon>
        <taxon>Actinomycetes</taxon>
        <taxon>Frankiales</taxon>
        <taxon>Frankiaceae</taxon>
        <taxon>Frankia</taxon>
    </lineage>
</organism>
<dbReference type="Pfam" id="PF21196">
    <property type="entry name" value="PcrA_UvrD_tudor"/>
    <property type="match status" value="1"/>
</dbReference>
<sequence>MSALFGESSGAVGGVPYDLFGPAVLAPVAGDGSGGFGGPDAAPRLDAEGLLDGLNPQQRAAVVHIGAPLLVVAGAGSGKTRVLAHRIAYLLAARDVRPGEILAITFTNKAAAEMRERVGALVGPRARAMWVSTFHSACVRILRSEAKRLGFASSFSIYDAADAQRLIALVTRDLDLDPKRHPARGLAAQISNLKNELVDWERARDRASSHLERTVAEVYAAYQQRLVQANALDFDDLIMMTVNLLQAFPDVAEHYRRRFRHILVDEYQDTNHAQYVLIRELVGQPAHDADSAAADTGAVVADAGADDPAGTSSALDTVTWPSGAVPPGELCVVGDADQSIYAFRGANIRNIVEFEEDFPAAAVILLEQNYRSTQTILSAANAVIARNNQRKDKRLWSDAGDGEKIVGFVADNEHDEAAFVAEEVDRLTDAGLARPADVAVFYRTNAQSRVFEEIFVRVGLPYRVVGGVRFYERREVRDLLAYLRVLANPTDTVNLRRILNVPRRGIGDRAETALAGFAEAERIGFAAALERVGEIPSMAARSTKSVREFTALLADLRALEADGPVAVVEAVLERTGYLAELLAEDTVESQGRVENLQEFVGVVQEFVERNPEGSLATFLEQVSLVADADQIPTDDGSDGVVTLMTLHSAKGLEFPVVFLTGLEDGVFPHQRTLGDPTQMEEERRLAYVGVTRARARLYLTRSVMRSAWGQPAHNPPSRFLGEVPEALVDWRRLAEVAPPPPARTWGSSTGSTTGTFGGGFVGGSAVGASSGGGSGANRRPLPNSPFAGRAKPAVRPMVELREGDRVTHDSFGLGVVVTMRGMGDSTEATIDFGAEAGTKRLLLRYAPVVKL</sequence>
<evidence type="ECO:0000256" key="5">
    <source>
        <dbReference type="ARBA" id="ARBA00022840"/>
    </source>
</evidence>
<evidence type="ECO:0000256" key="2">
    <source>
        <dbReference type="ARBA" id="ARBA00022741"/>
    </source>
</evidence>
<keyword evidence="12" id="KW-0175">Coiled coil</keyword>
<feature type="domain" description="UvrD-like helicase C-terminal" evidence="15">
    <location>
        <begin position="374"/>
        <end position="651"/>
    </location>
</feature>
<evidence type="ECO:0000256" key="13">
    <source>
        <dbReference type="SAM" id="MobiDB-lite"/>
    </source>
</evidence>
<dbReference type="InterPro" id="IPR005751">
    <property type="entry name" value="ATP-dep_DNA_helicase_PcrA"/>
</dbReference>
<dbReference type="GO" id="GO:0003678">
    <property type="term" value="F:DNA helicase activity"/>
    <property type="evidence" value="ECO:0007669"/>
    <property type="project" value="UniProtKB-EC"/>
</dbReference>
<keyword evidence="4 10" id="KW-0347">Helicase</keyword>
<protein>
    <recommendedName>
        <fullName evidence="11">ATP-dependent DNA helicase</fullName>
        <ecNumber evidence="11">5.6.2.4</ecNumber>
    </recommendedName>
</protein>
<evidence type="ECO:0000313" key="17">
    <source>
        <dbReference type="Proteomes" id="UP001201873"/>
    </source>
</evidence>
<evidence type="ECO:0000256" key="6">
    <source>
        <dbReference type="ARBA" id="ARBA00023125"/>
    </source>
</evidence>
<dbReference type="Pfam" id="PF00580">
    <property type="entry name" value="UvrD-helicase"/>
    <property type="match status" value="1"/>
</dbReference>